<dbReference type="Gene3D" id="3.40.50.1000">
    <property type="entry name" value="HAD superfamily/HAD-like"/>
    <property type="match status" value="1"/>
</dbReference>
<dbReference type="Proteomes" id="UP000266720">
    <property type="component" value="Chromosome"/>
</dbReference>
<name>A0A3G1A4S0_9CREN</name>
<dbReference type="SFLD" id="SFLDG01129">
    <property type="entry name" value="C1.5:_HAD__Beta-PGM__Phosphata"/>
    <property type="match status" value="1"/>
</dbReference>
<dbReference type="Gene3D" id="1.10.150.400">
    <property type="match status" value="1"/>
</dbReference>
<accession>A0A3G1A4S0</accession>
<sequence length="234" mass="25688">MTLVSFDVWGTLLYIDPYYRAAAEALGKLRGLSFEEAYGFIKRGYEEVKRARKLGLIDDESIVDSSIGIALSVGSLQISRYDIFSAFAIAVNKVRGEELLIQGSIETLERLENDGFTLAVTSNVIYWPGYVTRILVDKAGLSKFFKVQVYADEVRCLKPGQRIFREVLTLTGSRPSEAYHVGDSPAEDLAGAVASGLGGILIDSNQQDPYVNRPLRIAIVKSIADVPKAISMLS</sequence>
<reference evidence="3" key="1">
    <citation type="book" date="2010" name="EXTREMOPHILES" publisher="0:0-0">
        <title>Complete genome sequences of ten hyperthermophilic archaea reveal their metabolic capabilities and possible ecological roles.</title>
        <editorList>
            <person name="?"/>
        </editorList>
        <authorList>
            <person name="Ravin N.V."/>
            <person name="Mardanov A.V."/>
            <person name="Bonch-Osmolovskaya E.A."/>
            <person name="Skryabin K.G."/>
        </authorList>
    </citation>
    <scope>NUCLEOTIDE SEQUENCE [LARGE SCALE GENOMIC DNA]</scope>
    <source>
        <strain evidence="3">1505</strain>
    </source>
</reference>
<dbReference type="InterPro" id="IPR051540">
    <property type="entry name" value="S-2-haloacid_dehalogenase"/>
</dbReference>
<organism evidence="2 3">
    <name type="scientific">Thermofilum adornatum 1505</name>
    <dbReference type="NCBI Taxonomy" id="697581"/>
    <lineage>
        <taxon>Archaea</taxon>
        <taxon>Thermoproteota</taxon>
        <taxon>Thermoprotei</taxon>
        <taxon>Thermofilales</taxon>
        <taxon>Thermofilaceae</taxon>
        <taxon>Thermofilum</taxon>
    </lineage>
</organism>
<dbReference type="PANTHER" id="PTHR43316:SF3">
    <property type="entry name" value="HALOACID DEHALOGENASE, TYPE II (AFU_ORTHOLOGUE AFUA_2G07750)-RELATED"/>
    <property type="match status" value="1"/>
</dbReference>
<dbReference type="PANTHER" id="PTHR43316">
    <property type="entry name" value="HYDROLASE, HALOACID DELAHOGENASE-RELATED"/>
    <property type="match status" value="1"/>
</dbReference>
<protein>
    <recommendedName>
        <fullName evidence="4">HAD family hydrolase</fullName>
    </recommendedName>
</protein>
<dbReference type="InterPro" id="IPR036412">
    <property type="entry name" value="HAD-like_sf"/>
</dbReference>
<dbReference type="SUPFAM" id="SSF56784">
    <property type="entry name" value="HAD-like"/>
    <property type="match status" value="1"/>
</dbReference>
<dbReference type="GO" id="GO:0016787">
    <property type="term" value="F:hydrolase activity"/>
    <property type="evidence" value="ECO:0007669"/>
    <property type="project" value="UniProtKB-KW"/>
</dbReference>
<evidence type="ECO:0008006" key="4">
    <source>
        <dbReference type="Google" id="ProtNLM"/>
    </source>
</evidence>
<dbReference type="SFLD" id="SFLDS00003">
    <property type="entry name" value="Haloacid_Dehalogenase"/>
    <property type="match status" value="1"/>
</dbReference>
<evidence type="ECO:0000256" key="1">
    <source>
        <dbReference type="ARBA" id="ARBA00022801"/>
    </source>
</evidence>
<dbReference type="GeneID" id="25406001"/>
<dbReference type="Pfam" id="PF00702">
    <property type="entry name" value="Hydrolase"/>
    <property type="match status" value="1"/>
</dbReference>
<dbReference type="InterPro" id="IPR023214">
    <property type="entry name" value="HAD_sf"/>
</dbReference>
<gene>
    <name evidence="2" type="ORF">TCARB_0549</name>
</gene>
<dbReference type="STRING" id="697581.TCARB_0549"/>
<dbReference type="RefSeq" id="WP_052886638.1">
    <property type="nucleotide sequence ID" value="NZ_CP007493.1"/>
</dbReference>
<evidence type="ECO:0000313" key="2">
    <source>
        <dbReference type="EMBL" id="AJB41609.1"/>
    </source>
</evidence>
<dbReference type="KEGG" id="tcb:TCARB_0549"/>
<keyword evidence="1" id="KW-0378">Hydrolase</keyword>
<evidence type="ECO:0000313" key="3">
    <source>
        <dbReference type="Proteomes" id="UP000266720"/>
    </source>
</evidence>
<dbReference type="EMBL" id="CP007493">
    <property type="protein sequence ID" value="AJB41609.1"/>
    <property type="molecule type" value="Genomic_DNA"/>
</dbReference>
<dbReference type="AlphaFoldDB" id="A0A3G1A4S0"/>
<proteinExistence type="predicted"/>